<dbReference type="InterPro" id="IPR007632">
    <property type="entry name" value="Anoctamin"/>
</dbReference>
<protein>
    <recommendedName>
        <fullName evidence="8">Anoctamin</fullName>
    </recommendedName>
</protein>
<feature type="transmembrane region" description="Helical" evidence="8">
    <location>
        <begin position="748"/>
        <end position="770"/>
    </location>
</feature>
<dbReference type="GO" id="GO:0005254">
    <property type="term" value="F:chloride channel activity"/>
    <property type="evidence" value="ECO:0007669"/>
    <property type="project" value="TreeGrafter"/>
</dbReference>
<sequence length="973" mass="112308">MSDKGNTPLMAGFTRQKLPPESTSYDYGALTTTPAPPTTHPGYNNPSYGPPPGSGGNYSIGFDSIGPTTPIPPIPYGNPSTTQNPVYNPGSASPFVPSMPSNENQPTPLETEVPKKTSFGSRNKVDDSSVQDSEKIGDAREPVNVEQSTMFRDGKRKIDYILAYEPFDMDEARRKNRTSKREMFEENLRGLGLELETEDVENSCDGKTKYVKIHIPWKLMCEKAEEYKMKMPLKENEMDIRTFTERMMSKLCWFNPFELEADIPEEQSCYTCAFRMDRIDQFRFPAKKQDFFSNSQRSRVVHRILEKCRYDERKRYQLGTARLIANGSYKAAYPLHAGPYLSQSSELTHKDHTDRQLLYAHWARPGRWYKQQPLDLIRRYFGEKIGLYFTWLGYYTGMLIPAAIMGLLVIIFGLATLSEYKPADELCNKKLNLPMCPICDEKCDYTTLVDSCSFTKLTYVFDNDFTIVFAIFMSFWATFFLEHWKRKQSEVQYDWDLIGYEDEEEQPRPQFEAKVTTLRLNPITQEEEAFLPNSTVCPRYTVAINCIGLMIILVVVGILSVVLYRIAVYASISTSSTLDQSWVGVIAASTAALINLVFIMVLNKLYERLAHILTEWEMPKTQTMFDDLFTFKMYLFQFVNFYGSLFYIAFFKLDPGTPKQYKRIFGFRPEECNAAGCLFELGLQLCVIMVGKQVFNNFIEVVVPKLMNWWRRRDNVREEIYNLPQWEHDYDLVETSQQGLFYEYLEMVIQYGFITIFVAAFPLGPLFALLNNLFELRVDAYKYVAVFRRHASERTEDIGIWFEILTGVTKMSVVVNAFTIGFVSEFVPRLYYATAVSDGTYDGFLNSTLSCFDINDFVDGVRPTDDFKRFENGSCGFGKQTCRYRGYYEPPYKWHNGTVVRNELAYEYTSTHWHLLAAKLFFVIAFEHVVFAVSGFIGWVIPDIPKRLNEQIKRENYLAKLAIRGETLLNTSP</sequence>
<feature type="domain" description="Anoctamin transmembrane" evidence="10">
    <location>
        <begin position="377"/>
        <end position="955"/>
    </location>
</feature>
<keyword evidence="5 8" id="KW-1133">Transmembrane helix</keyword>
<dbReference type="PANTHER" id="PTHR12308">
    <property type="entry name" value="ANOCTAMIN"/>
    <property type="match status" value="1"/>
</dbReference>
<name>A0A7M5V8P9_9CNID</name>
<dbReference type="Pfam" id="PF04547">
    <property type="entry name" value="Anoctamin"/>
    <property type="match status" value="1"/>
</dbReference>
<evidence type="ECO:0000256" key="5">
    <source>
        <dbReference type="ARBA" id="ARBA00022989"/>
    </source>
</evidence>
<feature type="transmembrane region" description="Helical" evidence="8">
    <location>
        <begin position="582"/>
        <end position="602"/>
    </location>
</feature>
<feature type="transmembrane region" description="Helical" evidence="8">
    <location>
        <begin position="542"/>
        <end position="570"/>
    </location>
</feature>
<dbReference type="AlphaFoldDB" id="A0A7M5V8P9"/>
<comment type="similarity">
    <text evidence="2 8">Belongs to the anoctamin family.</text>
</comment>
<evidence type="ECO:0000256" key="8">
    <source>
        <dbReference type="RuleBase" id="RU280814"/>
    </source>
</evidence>
<dbReference type="InterPro" id="IPR049452">
    <property type="entry name" value="Anoctamin_TM"/>
</dbReference>
<feature type="domain" description="Anoctamin dimerisation" evidence="11">
    <location>
        <begin position="150"/>
        <end position="374"/>
    </location>
</feature>
<evidence type="ECO:0000313" key="12">
    <source>
        <dbReference type="EnsemblMetazoa" id="CLYHEMP011720.1"/>
    </source>
</evidence>
<feature type="transmembrane region" description="Helical" evidence="8">
    <location>
        <begin position="465"/>
        <end position="481"/>
    </location>
</feature>
<evidence type="ECO:0000259" key="10">
    <source>
        <dbReference type="Pfam" id="PF04547"/>
    </source>
</evidence>
<dbReference type="OrthoDB" id="5967639at2759"/>
<dbReference type="Pfam" id="PF16178">
    <property type="entry name" value="Anoct_dimer"/>
    <property type="match status" value="1"/>
</dbReference>
<keyword evidence="3" id="KW-1003">Cell membrane</keyword>
<comment type="caution">
    <text evidence="8">Lacks conserved residue(s) required for the propagation of feature annotation.</text>
</comment>
<dbReference type="PANTHER" id="PTHR12308:SF84">
    <property type="entry name" value="ANOCTAMIN"/>
    <property type="match status" value="1"/>
</dbReference>
<feature type="transmembrane region" description="Helical" evidence="8">
    <location>
        <begin position="388"/>
        <end position="415"/>
    </location>
</feature>
<dbReference type="Proteomes" id="UP000594262">
    <property type="component" value="Unplaced"/>
</dbReference>
<evidence type="ECO:0000256" key="2">
    <source>
        <dbReference type="ARBA" id="ARBA00009671"/>
    </source>
</evidence>
<accession>A0A7M5V8P9</accession>
<evidence type="ECO:0000256" key="4">
    <source>
        <dbReference type="ARBA" id="ARBA00022692"/>
    </source>
</evidence>
<dbReference type="GeneID" id="136819204"/>
<evidence type="ECO:0000256" key="1">
    <source>
        <dbReference type="ARBA" id="ARBA00004651"/>
    </source>
</evidence>
<evidence type="ECO:0000256" key="7">
    <source>
        <dbReference type="ARBA" id="ARBA00023180"/>
    </source>
</evidence>
<feature type="transmembrane region" description="Helical" evidence="8">
    <location>
        <begin position="920"/>
        <end position="941"/>
    </location>
</feature>
<reference evidence="12" key="1">
    <citation type="submission" date="2021-01" db="UniProtKB">
        <authorList>
            <consortium name="EnsemblMetazoa"/>
        </authorList>
    </citation>
    <scope>IDENTIFICATION</scope>
</reference>
<feature type="compositionally biased region" description="Polar residues" evidence="9">
    <location>
        <begin position="99"/>
        <end position="108"/>
    </location>
</feature>
<proteinExistence type="inferred from homology"/>
<dbReference type="EnsemblMetazoa" id="CLYHEMT011720.1">
    <property type="protein sequence ID" value="CLYHEMP011720.1"/>
    <property type="gene ID" value="CLYHEMG011720"/>
</dbReference>
<evidence type="ECO:0000313" key="13">
    <source>
        <dbReference type="Proteomes" id="UP000594262"/>
    </source>
</evidence>
<keyword evidence="6 8" id="KW-0472">Membrane</keyword>
<dbReference type="GO" id="GO:0046983">
    <property type="term" value="F:protein dimerization activity"/>
    <property type="evidence" value="ECO:0007669"/>
    <property type="project" value="InterPro"/>
</dbReference>
<dbReference type="RefSeq" id="XP_066931523.1">
    <property type="nucleotide sequence ID" value="XM_067075422.1"/>
</dbReference>
<keyword evidence="7" id="KW-0325">Glycoprotein</keyword>
<keyword evidence="4 8" id="KW-0812">Transmembrane</keyword>
<dbReference type="InterPro" id="IPR032394">
    <property type="entry name" value="Anoct_dimer"/>
</dbReference>
<feature type="compositionally biased region" description="Basic and acidic residues" evidence="9">
    <location>
        <begin position="123"/>
        <end position="141"/>
    </location>
</feature>
<evidence type="ECO:0000256" key="9">
    <source>
        <dbReference type="SAM" id="MobiDB-lite"/>
    </source>
</evidence>
<feature type="transmembrane region" description="Helical" evidence="8">
    <location>
        <begin position="634"/>
        <end position="653"/>
    </location>
</feature>
<organism evidence="12 13">
    <name type="scientific">Clytia hemisphaerica</name>
    <dbReference type="NCBI Taxonomy" id="252671"/>
    <lineage>
        <taxon>Eukaryota</taxon>
        <taxon>Metazoa</taxon>
        <taxon>Cnidaria</taxon>
        <taxon>Hydrozoa</taxon>
        <taxon>Hydroidolina</taxon>
        <taxon>Leptothecata</taxon>
        <taxon>Obeliida</taxon>
        <taxon>Clytiidae</taxon>
        <taxon>Clytia</taxon>
    </lineage>
</organism>
<dbReference type="GO" id="GO:0005886">
    <property type="term" value="C:plasma membrane"/>
    <property type="evidence" value="ECO:0007669"/>
    <property type="project" value="UniProtKB-SubCell"/>
</dbReference>
<evidence type="ECO:0000256" key="3">
    <source>
        <dbReference type="ARBA" id="ARBA00022475"/>
    </source>
</evidence>
<keyword evidence="13" id="KW-1185">Reference proteome</keyword>
<evidence type="ECO:0000256" key="6">
    <source>
        <dbReference type="ARBA" id="ARBA00023136"/>
    </source>
</evidence>
<comment type="subcellular location">
    <subcellularLocation>
        <location evidence="1">Cell membrane</location>
        <topology evidence="1">Multi-pass membrane protein</topology>
    </subcellularLocation>
    <subcellularLocation>
        <location evidence="8">Membrane</location>
        <topology evidence="8">Multi-pass membrane protein</topology>
    </subcellularLocation>
</comment>
<feature type="region of interest" description="Disordered" evidence="9">
    <location>
        <begin position="1"/>
        <end position="141"/>
    </location>
</feature>
<evidence type="ECO:0000259" key="11">
    <source>
        <dbReference type="Pfam" id="PF16178"/>
    </source>
</evidence>